<dbReference type="AlphaFoldDB" id="A0A381PGM6"/>
<dbReference type="SUPFAM" id="SSF55920">
    <property type="entry name" value="Creatinase/aminopeptidase"/>
    <property type="match status" value="1"/>
</dbReference>
<name>A0A381PGM6_9ZZZZ</name>
<dbReference type="Pfam" id="PF21216">
    <property type="entry name" value="PepQ_N"/>
    <property type="match status" value="1"/>
</dbReference>
<dbReference type="InterPro" id="IPR000994">
    <property type="entry name" value="Pept_M24"/>
</dbReference>
<keyword evidence="4" id="KW-0464">Manganese</keyword>
<feature type="domain" description="Peptidase M24" evidence="5">
    <location>
        <begin position="167"/>
        <end position="428"/>
    </location>
</feature>
<keyword evidence="2" id="KW-0479">Metal-binding</keyword>
<organism evidence="7">
    <name type="scientific">marine metagenome</name>
    <dbReference type="NCBI Taxonomy" id="408172"/>
    <lineage>
        <taxon>unclassified sequences</taxon>
        <taxon>metagenomes</taxon>
        <taxon>ecological metagenomes</taxon>
    </lineage>
</organism>
<keyword evidence="3" id="KW-0378">Hydrolase</keyword>
<dbReference type="InterPro" id="IPR048819">
    <property type="entry name" value="PepQ_N"/>
</dbReference>
<evidence type="ECO:0000313" key="7">
    <source>
        <dbReference type="EMBL" id="SUZ65518.1"/>
    </source>
</evidence>
<evidence type="ECO:0000259" key="6">
    <source>
        <dbReference type="Pfam" id="PF21216"/>
    </source>
</evidence>
<dbReference type="Gene3D" id="3.40.350.10">
    <property type="entry name" value="Creatinase/prolidase N-terminal domain"/>
    <property type="match status" value="1"/>
</dbReference>
<dbReference type="GO" id="GO:0005829">
    <property type="term" value="C:cytosol"/>
    <property type="evidence" value="ECO:0007669"/>
    <property type="project" value="TreeGrafter"/>
</dbReference>
<dbReference type="GO" id="GO:0004177">
    <property type="term" value="F:aminopeptidase activity"/>
    <property type="evidence" value="ECO:0007669"/>
    <property type="project" value="TreeGrafter"/>
</dbReference>
<evidence type="ECO:0000256" key="4">
    <source>
        <dbReference type="ARBA" id="ARBA00023211"/>
    </source>
</evidence>
<evidence type="ECO:0000259" key="5">
    <source>
        <dbReference type="Pfam" id="PF00557"/>
    </source>
</evidence>
<dbReference type="PANTHER" id="PTHR43226">
    <property type="entry name" value="XAA-PRO AMINOPEPTIDASE 3"/>
    <property type="match status" value="1"/>
</dbReference>
<feature type="domain" description="Xaa-Pro dipeptidase N-terminal" evidence="6">
    <location>
        <begin position="3"/>
        <end position="155"/>
    </location>
</feature>
<dbReference type="Pfam" id="PF00557">
    <property type="entry name" value="Peptidase_M24"/>
    <property type="match status" value="1"/>
</dbReference>
<evidence type="ECO:0000256" key="3">
    <source>
        <dbReference type="ARBA" id="ARBA00022801"/>
    </source>
</evidence>
<dbReference type="GO" id="GO:0046872">
    <property type="term" value="F:metal ion binding"/>
    <property type="evidence" value="ECO:0007669"/>
    <property type="project" value="UniProtKB-KW"/>
</dbReference>
<dbReference type="InterPro" id="IPR036005">
    <property type="entry name" value="Creatinase/aminopeptidase-like"/>
</dbReference>
<dbReference type="EMBL" id="UINC01000961">
    <property type="protein sequence ID" value="SUZ65518.1"/>
    <property type="molecule type" value="Genomic_DNA"/>
</dbReference>
<accession>A0A381PGM6</accession>
<reference evidence="7" key="1">
    <citation type="submission" date="2018-05" db="EMBL/GenBank/DDBJ databases">
        <authorList>
            <person name="Lanie J.A."/>
            <person name="Ng W.-L."/>
            <person name="Kazmierczak K.M."/>
            <person name="Andrzejewski T.M."/>
            <person name="Davidsen T.M."/>
            <person name="Wayne K.J."/>
            <person name="Tettelin H."/>
            <person name="Glass J.I."/>
            <person name="Rusch D."/>
            <person name="Podicherti R."/>
            <person name="Tsui H.-C.T."/>
            <person name="Winkler M.E."/>
        </authorList>
    </citation>
    <scope>NUCLEOTIDE SEQUENCE</scope>
</reference>
<dbReference type="PROSITE" id="PS00491">
    <property type="entry name" value="PROLINE_PEPTIDASE"/>
    <property type="match status" value="1"/>
</dbReference>
<dbReference type="Gene3D" id="3.90.230.10">
    <property type="entry name" value="Creatinase/methionine aminopeptidase superfamily"/>
    <property type="match status" value="1"/>
</dbReference>
<dbReference type="NCBIfam" id="NF010133">
    <property type="entry name" value="PRK13607.1"/>
    <property type="match status" value="1"/>
</dbReference>
<evidence type="ECO:0000256" key="1">
    <source>
        <dbReference type="ARBA" id="ARBA00001936"/>
    </source>
</evidence>
<sequence length="439" mass="49856">MELFQKHIRSLTVRYQRALALYRENDRALEALLVHSGCQLYYFADDRSVCFQAYGHYLHWLPVNRPDQFIYFSPGQKPIYFQIVPEDYWYDQSIGNANWWADSFQIIRLRAVQEIAKYLLDAEVGYIGPNESRAAEIGIDKSAINPEAIIHYLDYQRAYKTPYEINQLKEANRLAIAGHAAARDCFLNGGNEYQIHMTYMEACNMLEEESPYTNIVALDEKAAILHYQRKRRGNSKHSQVLLIDAGCRVNGYGSDVTRTTVKESGHDSFKSLLAGMEILEQELVAMAIPGVDYPEIHLAALYKIGQLLIELDICHGSAEELMKSHVSHLFMPHGVGHLLGLQVHDVGGHQQSINGAIKPPPSDTPSLRNTRELSEGMVFTIEPGCYFIPFLLEPERSQERGKAINWKLVDELYCCGGIRVEDNVLVAEAGVENLTRQFE</sequence>
<dbReference type="PANTHER" id="PTHR43226:SF8">
    <property type="entry name" value="XAA-PRO DIPEPTIDASE"/>
    <property type="match status" value="1"/>
</dbReference>
<evidence type="ECO:0000256" key="2">
    <source>
        <dbReference type="ARBA" id="ARBA00022723"/>
    </source>
</evidence>
<dbReference type="InterPro" id="IPR052433">
    <property type="entry name" value="X-Pro_dipept-like"/>
</dbReference>
<dbReference type="GO" id="GO:0006508">
    <property type="term" value="P:proteolysis"/>
    <property type="evidence" value="ECO:0007669"/>
    <property type="project" value="TreeGrafter"/>
</dbReference>
<protein>
    <submittedName>
        <fullName evidence="7">Uncharacterized protein</fullName>
    </submittedName>
</protein>
<comment type="cofactor">
    <cofactor evidence="1">
        <name>Mn(2+)</name>
        <dbReference type="ChEBI" id="CHEBI:29035"/>
    </cofactor>
</comment>
<gene>
    <name evidence="7" type="ORF">METZ01_LOCUS18372</name>
</gene>
<dbReference type="InterPro" id="IPR029149">
    <property type="entry name" value="Creatin/AminoP/Spt16_N"/>
</dbReference>
<dbReference type="InterPro" id="IPR001131">
    <property type="entry name" value="Peptidase_M24B_aminopep-P_CS"/>
</dbReference>
<proteinExistence type="predicted"/>